<sequence length="709" mass="79293">MPQLAFAADFFDEYENLEKTVKQGVREAMAKFQKLTAAELTADKGLHLEQLENARDPRIRTIRITQFWRGVVLAPDDGSGTYLLLKVLQHDKAIAWARKRVISVNKATRGLEVRNVEAIEQLTPVFQEAADKAPALLFADYSDTVLRDLGIDDGVLPAVRTIIDKPQLEAFATLFPEDQFEVLQYLAEGFTPDEVWQEVVAVRRPADATADEVTEDLATAIANTPSRIALVSGPDELQDILTKPFDAWRIFLHPSQRRIAYRPSYSGSAQVSGGPGTGKTVVALHRVKHLLDQSDDARILLTTFTNALADSLRDSLARLLDDTEALDRVEVTTVNALARRVVADHGPVPNLVSENDYRTRKRWRKIAERLDLPWNEHFLDLEYRHVVLAQGIRSEEEYLSASRAGRGAALRTPQRAEAWRAIAEFERQLEADGQCTHLQLCIRAAELLATEGPRYRHIVVDEAQDLHPAQWRVLRHAVAEQPDDLFIAGDPHQRIYDTRVSLRSMGVNVSGRSSRLRINYRSTQEILTWSSAIMTGEKIDDLDEGSDTLDGYRSRLRGRYPALASASSQAVELDRLAEKIRSWLDAGVDPSDIAVATRFHDLGTRARQRLLDDDIPAVALKDGPDASEPGVRVATMHAMKGLEFRCVALIGVTERAHPLEAAVTPADLDRIQHEIDMLSERSLLFVACTRAREDLYISWHGAPSPLLPL</sequence>
<dbReference type="InterPro" id="IPR014017">
    <property type="entry name" value="DNA_helicase_UvrD-like_C"/>
</dbReference>
<protein>
    <recommendedName>
        <fullName evidence="7">DNA 3'-5' helicase</fullName>
        <ecNumber evidence="7">5.6.2.4</ecNumber>
    </recommendedName>
</protein>
<dbReference type="PROSITE" id="PS51198">
    <property type="entry name" value="UVRD_HELICASE_ATP_BIND"/>
    <property type="match status" value="1"/>
</dbReference>
<evidence type="ECO:0000256" key="9">
    <source>
        <dbReference type="PROSITE-ProRule" id="PRU00560"/>
    </source>
</evidence>
<dbReference type="PANTHER" id="PTHR11070:SF45">
    <property type="entry name" value="DNA 3'-5' HELICASE"/>
    <property type="match status" value="1"/>
</dbReference>
<feature type="domain" description="UvrD-like helicase ATP-binding" evidence="10">
    <location>
        <begin position="252"/>
        <end position="523"/>
    </location>
</feature>
<dbReference type="GO" id="GO:0016887">
    <property type="term" value="F:ATP hydrolysis activity"/>
    <property type="evidence" value="ECO:0007669"/>
    <property type="project" value="RHEA"/>
</dbReference>
<comment type="catalytic activity">
    <reaction evidence="8">
        <text>ATP + H2O = ADP + phosphate + H(+)</text>
        <dbReference type="Rhea" id="RHEA:13065"/>
        <dbReference type="ChEBI" id="CHEBI:15377"/>
        <dbReference type="ChEBI" id="CHEBI:15378"/>
        <dbReference type="ChEBI" id="CHEBI:30616"/>
        <dbReference type="ChEBI" id="CHEBI:43474"/>
        <dbReference type="ChEBI" id="CHEBI:456216"/>
        <dbReference type="EC" id="5.6.2.4"/>
    </reaction>
</comment>
<dbReference type="EMBL" id="VFPO01000001">
    <property type="protein sequence ID" value="TQM72136.1"/>
    <property type="molecule type" value="Genomic_DNA"/>
</dbReference>
<keyword evidence="2 9" id="KW-0378">Hydrolase</keyword>
<evidence type="ECO:0000256" key="5">
    <source>
        <dbReference type="ARBA" id="ARBA00023235"/>
    </source>
</evidence>
<dbReference type="RefSeq" id="WP_141973654.1">
    <property type="nucleotide sequence ID" value="NZ_VFPO01000001.1"/>
</dbReference>
<keyword evidence="5" id="KW-0413">Isomerase</keyword>
<dbReference type="PANTHER" id="PTHR11070">
    <property type="entry name" value="UVRD / RECB / PCRA DNA HELICASE FAMILY MEMBER"/>
    <property type="match status" value="1"/>
</dbReference>
<evidence type="ECO:0000256" key="3">
    <source>
        <dbReference type="ARBA" id="ARBA00022806"/>
    </source>
</evidence>
<dbReference type="Proteomes" id="UP000316706">
    <property type="component" value="Unassembled WGS sequence"/>
</dbReference>
<dbReference type="GO" id="GO:0043138">
    <property type="term" value="F:3'-5' DNA helicase activity"/>
    <property type="evidence" value="ECO:0007669"/>
    <property type="project" value="UniProtKB-EC"/>
</dbReference>
<dbReference type="InterPro" id="IPR000212">
    <property type="entry name" value="DNA_helicase_UvrD/REP"/>
</dbReference>
<dbReference type="Pfam" id="PF00580">
    <property type="entry name" value="UvrD-helicase"/>
    <property type="match status" value="1"/>
</dbReference>
<dbReference type="GO" id="GO:0005524">
    <property type="term" value="F:ATP binding"/>
    <property type="evidence" value="ECO:0007669"/>
    <property type="project" value="UniProtKB-UniRule"/>
</dbReference>
<dbReference type="InterPro" id="IPR014016">
    <property type="entry name" value="UvrD-like_ATP-bd"/>
</dbReference>
<gene>
    <name evidence="11" type="ORF">FHX41_5925</name>
</gene>
<evidence type="ECO:0000256" key="1">
    <source>
        <dbReference type="ARBA" id="ARBA00022741"/>
    </source>
</evidence>
<evidence type="ECO:0000256" key="6">
    <source>
        <dbReference type="ARBA" id="ARBA00034617"/>
    </source>
</evidence>
<evidence type="ECO:0000313" key="11">
    <source>
        <dbReference type="EMBL" id="TQM72136.1"/>
    </source>
</evidence>
<keyword evidence="4 9" id="KW-0067">ATP-binding</keyword>
<dbReference type="OrthoDB" id="3196525at2"/>
<keyword evidence="1 9" id="KW-0547">Nucleotide-binding</keyword>
<evidence type="ECO:0000256" key="7">
    <source>
        <dbReference type="ARBA" id="ARBA00034808"/>
    </source>
</evidence>
<proteinExistence type="predicted"/>
<dbReference type="SUPFAM" id="SSF52540">
    <property type="entry name" value="P-loop containing nucleoside triphosphate hydrolases"/>
    <property type="match status" value="1"/>
</dbReference>
<evidence type="ECO:0000259" key="10">
    <source>
        <dbReference type="PROSITE" id="PS51198"/>
    </source>
</evidence>
<dbReference type="Pfam" id="PF13361">
    <property type="entry name" value="UvrD_C"/>
    <property type="match status" value="1"/>
</dbReference>
<dbReference type="AlphaFoldDB" id="A0A543INF8"/>
<dbReference type="InterPro" id="IPR027417">
    <property type="entry name" value="P-loop_NTPase"/>
</dbReference>
<accession>A0A543INF8</accession>
<comment type="caution">
    <text evidence="11">The sequence shown here is derived from an EMBL/GenBank/DDBJ whole genome shotgun (WGS) entry which is preliminary data.</text>
</comment>
<evidence type="ECO:0000256" key="8">
    <source>
        <dbReference type="ARBA" id="ARBA00048988"/>
    </source>
</evidence>
<evidence type="ECO:0000313" key="12">
    <source>
        <dbReference type="Proteomes" id="UP000316706"/>
    </source>
</evidence>
<evidence type="ECO:0000256" key="2">
    <source>
        <dbReference type="ARBA" id="ARBA00022801"/>
    </source>
</evidence>
<keyword evidence="3 9" id="KW-0347">Helicase</keyword>
<comment type="catalytic activity">
    <reaction evidence="6">
        <text>Couples ATP hydrolysis with the unwinding of duplex DNA by translocating in the 3'-5' direction.</text>
        <dbReference type="EC" id="5.6.2.4"/>
    </reaction>
</comment>
<keyword evidence="12" id="KW-1185">Reference proteome</keyword>
<dbReference type="Gene3D" id="3.40.50.300">
    <property type="entry name" value="P-loop containing nucleotide triphosphate hydrolases"/>
    <property type="match status" value="2"/>
</dbReference>
<evidence type="ECO:0000256" key="4">
    <source>
        <dbReference type="ARBA" id="ARBA00022840"/>
    </source>
</evidence>
<dbReference type="GO" id="GO:0003677">
    <property type="term" value="F:DNA binding"/>
    <property type="evidence" value="ECO:0007669"/>
    <property type="project" value="InterPro"/>
</dbReference>
<organism evidence="11 12">
    <name type="scientific">Actinomadura hallensis</name>
    <dbReference type="NCBI Taxonomy" id="337895"/>
    <lineage>
        <taxon>Bacteria</taxon>
        <taxon>Bacillati</taxon>
        <taxon>Actinomycetota</taxon>
        <taxon>Actinomycetes</taxon>
        <taxon>Streptosporangiales</taxon>
        <taxon>Thermomonosporaceae</taxon>
        <taxon>Actinomadura</taxon>
    </lineage>
</organism>
<dbReference type="EC" id="5.6.2.4" evidence="7"/>
<dbReference type="GO" id="GO:0000725">
    <property type="term" value="P:recombinational repair"/>
    <property type="evidence" value="ECO:0007669"/>
    <property type="project" value="TreeGrafter"/>
</dbReference>
<reference evidence="11 12" key="1">
    <citation type="submission" date="2019-06" db="EMBL/GenBank/DDBJ databases">
        <title>Sequencing the genomes of 1000 actinobacteria strains.</title>
        <authorList>
            <person name="Klenk H.-P."/>
        </authorList>
    </citation>
    <scope>NUCLEOTIDE SEQUENCE [LARGE SCALE GENOMIC DNA]</scope>
    <source>
        <strain evidence="11 12">DSM 45043</strain>
    </source>
</reference>
<feature type="binding site" evidence="9">
    <location>
        <begin position="273"/>
        <end position="280"/>
    </location>
    <ligand>
        <name>ATP</name>
        <dbReference type="ChEBI" id="CHEBI:30616"/>
    </ligand>
</feature>
<name>A0A543INF8_9ACTN</name>